<proteinExistence type="predicted"/>
<dbReference type="EMBL" id="DXGJ01000052">
    <property type="protein sequence ID" value="HIW72326.1"/>
    <property type="molecule type" value="Genomic_DNA"/>
</dbReference>
<sequence>MSMNELSQHILAVGSESKLAVTNLALQKVMYFSIRKYLKEHDPDEFIEEVYDTPFQTWQYGPVVPEIYFKFSVFGSMPIANLGKYKNQYAVFDDEIKKLLQENVFDLVGRSHQQSFWQKNRADGKNIDACYNLSNISDD</sequence>
<gene>
    <name evidence="1" type="ORF">H9875_06815</name>
</gene>
<name>A0A9D1U531_9LACO</name>
<dbReference type="AlphaFoldDB" id="A0A9D1U531"/>
<dbReference type="Proteomes" id="UP000886822">
    <property type="component" value="Unassembled WGS sequence"/>
</dbReference>
<reference evidence="1" key="2">
    <citation type="submission" date="2021-04" db="EMBL/GenBank/DDBJ databases">
        <authorList>
            <person name="Gilroy R."/>
        </authorList>
    </citation>
    <scope>NUCLEOTIDE SEQUENCE</scope>
    <source>
        <strain evidence="1">CHK173-259</strain>
    </source>
</reference>
<evidence type="ECO:0000313" key="2">
    <source>
        <dbReference type="Proteomes" id="UP000886822"/>
    </source>
</evidence>
<accession>A0A9D1U531</accession>
<organism evidence="1 2">
    <name type="scientific">Candidatus Levilactobacillus faecigallinarum</name>
    <dbReference type="NCBI Taxonomy" id="2838638"/>
    <lineage>
        <taxon>Bacteria</taxon>
        <taxon>Bacillati</taxon>
        <taxon>Bacillota</taxon>
        <taxon>Bacilli</taxon>
        <taxon>Lactobacillales</taxon>
        <taxon>Lactobacillaceae</taxon>
        <taxon>Levilactobacillus</taxon>
    </lineage>
</organism>
<evidence type="ECO:0000313" key="1">
    <source>
        <dbReference type="EMBL" id="HIW72326.1"/>
    </source>
</evidence>
<reference evidence="1" key="1">
    <citation type="journal article" date="2021" name="PeerJ">
        <title>Extensive microbial diversity within the chicken gut microbiome revealed by metagenomics and culture.</title>
        <authorList>
            <person name="Gilroy R."/>
            <person name="Ravi A."/>
            <person name="Getino M."/>
            <person name="Pursley I."/>
            <person name="Horton D.L."/>
            <person name="Alikhan N.F."/>
            <person name="Baker D."/>
            <person name="Gharbi K."/>
            <person name="Hall N."/>
            <person name="Watson M."/>
            <person name="Adriaenssens E.M."/>
            <person name="Foster-Nyarko E."/>
            <person name="Jarju S."/>
            <person name="Secka A."/>
            <person name="Antonio M."/>
            <person name="Oren A."/>
            <person name="Chaudhuri R.R."/>
            <person name="La Ragione R."/>
            <person name="Hildebrand F."/>
            <person name="Pallen M.J."/>
        </authorList>
    </citation>
    <scope>NUCLEOTIDE SEQUENCE</scope>
    <source>
        <strain evidence="1">CHK173-259</strain>
    </source>
</reference>
<comment type="caution">
    <text evidence="1">The sequence shown here is derived from an EMBL/GenBank/DDBJ whole genome shotgun (WGS) entry which is preliminary data.</text>
</comment>
<protein>
    <submittedName>
        <fullName evidence="1">DUF4065 domain-containing protein</fullName>
    </submittedName>
</protein>